<keyword evidence="5" id="KW-0808">Transferase</keyword>
<keyword evidence="8 11" id="KW-1133">Transmembrane helix</keyword>
<comment type="pathway">
    <text evidence="3">Protein modification; protein ubiquitination.</text>
</comment>
<name>A0A8H7PIA0_9FUNG</name>
<dbReference type="GO" id="GO:0005789">
    <property type="term" value="C:endoplasmic reticulum membrane"/>
    <property type="evidence" value="ECO:0007669"/>
    <property type="project" value="TreeGrafter"/>
</dbReference>
<dbReference type="Proteomes" id="UP000612746">
    <property type="component" value="Unassembled WGS sequence"/>
</dbReference>
<dbReference type="EMBL" id="JAEPRA010000016">
    <property type="protein sequence ID" value="KAG2174453.1"/>
    <property type="molecule type" value="Genomic_DNA"/>
</dbReference>
<keyword evidence="6 11" id="KW-0812">Transmembrane</keyword>
<evidence type="ECO:0000256" key="1">
    <source>
        <dbReference type="ARBA" id="ARBA00000900"/>
    </source>
</evidence>
<keyword evidence="9 11" id="KW-0472">Membrane</keyword>
<dbReference type="Pfam" id="PF23113">
    <property type="entry name" value="MARCHF6_C"/>
    <property type="match status" value="1"/>
</dbReference>
<feature type="compositionally biased region" description="Polar residues" evidence="10">
    <location>
        <begin position="204"/>
        <end position="220"/>
    </location>
</feature>
<evidence type="ECO:0000256" key="3">
    <source>
        <dbReference type="ARBA" id="ARBA00004906"/>
    </source>
</evidence>
<feature type="transmembrane region" description="Helical" evidence="11">
    <location>
        <begin position="1093"/>
        <end position="1111"/>
    </location>
</feature>
<evidence type="ECO:0000256" key="11">
    <source>
        <dbReference type="SAM" id="Phobius"/>
    </source>
</evidence>
<comment type="caution">
    <text evidence="13">The sequence shown here is derived from an EMBL/GenBank/DDBJ whole genome shotgun (WGS) entry which is preliminary data.</text>
</comment>
<feature type="transmembrane region" description="Helical" evidence="11">
    <location>
        <begin position="1050"/>
        <end position="1073"/>
    </location>
</feature>
<comment type="subcellular location">
    <subcellularLocation>
        <location evidence="2">Membrane</location>
        <topology evidence="2">Multi-pass membrane protein</topology>
    </subcellularLocation>
</comment>
<evidence type="ECO:0000256" key="10">
    <source>
        <dbReference type="SAM" id="MobiDB-lite"/>
    </source>
</evidence>
<feature type="transmembrane region" description="Helical" evidence="11">
    <location>
        <begin position="1143"/>
        <end position="1162"/>
    </location>
</feature>
<evidence type="ECO:0000256" key="9">
    <source>
        <dbReference type="ARBA" id="ARBA00023136"/>
    </source>
</evidence>
<dbReference type="OrthoDB" id="264354at2759"/>
<feature type="transmembrane region" description="Helical" evidence="11">
    <location>
        <begin position="20"/>
        <end position="45"/>
    </location>
</feature>
<feature type="compositionally biased region" description="Basic and acidic residues" evidence="10">
    <location>
        <begin position="172"/>
        <end position="185"/>
    </location>
</feature>
<comment type="catalytic activity">
    <reaction evidence="1">
        <text>S-ubiquitinyl-[E2 ubiquitin-conjugating enzyme]-L-cysteine + [acceptor protein]-L-lysine = [E2 ubiquitin-conjugating enzyme]-L-cysteine + N(6)-ubiquitinyl-[acceptor protein]-L-lysine.</text>
        <dbReference type="EC" id="2.3.2.27"/>
    </reaction>
</comment>
<organism evidence="13 14">
    <name type="scientific">Umbelopsis vinacea</name>
    <dbReference type="NCBI Taxonomy" id="44442"/>
    <lineage>
        <taxon>Eukaryota</taxon>
        <taxon>Fungi</taxon>
        <taxon>Fungi incertae sedis</taxon>
        <taxon>Mucoromycota</taxon>
        <taxon>Mucoromycotina</taxon>
        <taxon>Umbelopsidomycetes</taxon>
        <taxon>Umbelopsidales</taxon>
        <taxon>Umbelopsidaceae</taxon>
        <taxon>Umbelopsis</taxon>
    </lineage>
</organism>
<dbReference type="EC" id="2.3.2.27" evidence="4"/>
<evidence type="ECO:0000256" key="2">
    <source>
        <dbReference type="ARBA" id="ARBA00004141"/>
    </source>
</evidence>
<evidence type="ECO:0000256" key="4">
    <source>
        <dbReference type="ARBA" id="ARBA00012483"/>
    </source>
</evidence>
<feature type="domain" description="E3 ubiquitin-protein ligase MARCHF6-like C-terminal" evidence="12">
    <location>
        <begin position="1038"/>
        <end position="1209"/>
    </location>
</feature>
<feature type="transmembrane region" description="Helical" evidence="11">
    <location>
        <begin position="591"/>
        <end position="613"/>
    </location>
</feature>
<dbReference type="InterPro" id="IPR056521">
    <property type="entry name" value="MARCHF6-like_C"/>
</dbReference>
<dbReference type="PANTHER" id="PTHR13145">
    <property type="entry name" value="SSM4 PROTEIN"/>
    <property type="match status" value="1"/>
</dbReference>
<feature type="transmembrane region" description="Helical" evidence="11">
    <location>
        <begin position="689"/>
        <end position="709"/>
    </location>
</feature>
<evidence type="ECO:0000256" key="5">
    <source>
        <dbReference type="ARBA" id="ARBA00022679"/>
    </source>
</evidence>
<feature type="region of interest" description="Disordered" evidence="10">
    <location>
        <begin position="201"/>
        <end position="220"/>
    </location>
</feature>
<evidence type="ECO:0000259" key="12">
    <source>
        <dbReference type="Pfam" id="PF23113"/>
    </source>
</evidence>
<evidence type="ECO:0000313" key="14">
    <source>
        <dbReference type="Proteomes" id="UP000612746"/>
    </source>
</evidence>
<feature type="transmembrane region" description="Helical" evidence="11">
    <location>
        <begin position="641"/>
        <end position="669"/>
    </location>
</feature>
<dbReference type="GO" id="GO:0061630">
    <property type="term" value="F:ubiquitin protein ligase activity"/>
    <property type="evidence" value="ECO:0007669"/>
    <property type="project" value="UniProtKB-EC"/>
</dbReference>
<proteinExistence type="predicted"/>
<feature type="transmembrane region" description="Helical" evidence="11">
    <location>
        <begin position="997"/>
        <end position="1018"/>
    </location>
</feature>
<feature type="non-terminal residue" evidence="13">
    <location>
        <position position="1"/>
    </location>
</feature>
<evidence type="ECO:0000256" key="6">
    <source>
        <dbReference type="ARBA" id="ARBA00022692"/>
    </source>
</evidence>
<keyword evidence="7" id="KW-0833">Ubl conjugation pathway</keyword>
<reference evidence="13" key="1">
    <citation type="submission" date="2020-12" db="EMBL/GenBank/DDBJ databases">
        <title>Metabolic potential, ecology and presence of endohyphal bacteria is reflected in genomic diversity of Mucoromycotina.</title>
        <authorList>
            <person name="Muszewska A."/>
            <person name="Okrasinska A."/>
            <person name="Steczkiewicz K."/>
            <person name="Drgas O."/>
            <person name="Orlowska M."/>
            <person name="Perlinska-Lenart U."/>
            <person name="Aleksandrzak-Piekarczyk T."/>
            <person name="Szatraj K."/>
            <person name="Zielenkiewicz U."/>
            <person name="Pilsyk S."/>
            <person name="Malc E."/>
            <person name="Mieczkowski P."/>
            <person name="Kruszewska J.S."/>
            <person name="Biernat P."/>
            <person name="Pawlowska J."/>
        </authorList>
    </citation>
    <scope>NUCLEOTIDE SEQUENCE</scope>
    <source>
        <strain evidence="13">WA0000051536</strain>
    </source>
</reference>
<feature type="region of interest" description="Disordered" evidence="10">
    <location>
        <begin position="150"/>
        <end position="194"/>
    </location>
</feature>
<sequence>DVYDNTTTISDSEHRYTARMFLLDCFEGQIITCVVVVVFVAAFLLREWIVQNTPAEAVPGLEQDEPQPGQFVAPPENNAIFEHIAFPPQNNFLPQHERQPANDNRHFMETNRFDTLLNPIEGRDLEQDQSVELRQQLLQAEALAAMLDGAVGRPPRDGMPGLPSFEAPATNRDVDDFSSDRRSLHSESTSYSANVLNHMDRQTWGHSPNGGDSTGKSSIFGSAMDEQDIAEQSTSTSTKSDDDSEDYSSMNKSHDMILDDGGESSKNIWKSKEQVWPGQMDSTHSPSIGSPASSYMHGANGSVGADDRFNNSATSSHHDIAQTNIPAQAPHAPRMPFLQAPPAPQQHPRPVHLHREVPERPNVEFAAGRQNLFNEGNENNMAAAAQFLDNVNAIDDDEEDEGDVGDDLDGVLEAVGMRGSLWLLAQNSILMCLLISLCLGAAVWVPYLVGELFILAKPLYLLQLPISALRIVIDPLVDGLLDYCIPKSFEFIHSLASQYLPTLMNHPTMIDVVDGFQTIKQHIQIFMDSLMASGSTATPTSTFDTLASVDQVPSTGHHILDSILTFVRQDIEPLFAKALVRWHYFAIGRTVMDRIVCVAIGYMILVLLGAWYLRKTGNAYGRTVGRTVQQAIRQQGIILKVAFFISIELIMFPIVCGVLLDFSTLPLFATATLSSRWEYYQSHPITTIFIHWFLGTGFMFHFAVFVTLCRDIVRPGVMWFIRDPNDPQFHPIKEILERPVLTQLRKIGASGIMYSAMIFFGIGTVVLAVSLFGGSVLPLRWSYSEPLSYFPIDLLVIHLAVPATIGLVKPKVLLEHTFSNWWHSTARLLRLTSFMFDERRAEEEGTHLRKTWAAWLKMRKAPVVSIDEADVSIQGITEDGEVEFIRDGELVRAPRLDGVPVIPGRRMLIPVDPHTLEALDPEEHRLGHPAATAPGGNETNTVIVYLPPNFRRRVMLFLFLMWICGSSFFCCLTIMPLLLGRHMFDSYLTPDRKVHDIYSFVLGLYVTWISAVIIDWFIKKQSALADNDWTIDWPSVKEKVVKYISVTSKVAYFVATLGLVIPLLFGLIMELYVLIPFRDLDNKPPTIDPLQDWAFGIVLLNILHGTINILPENHLQQLLTRVFSNGILRANTQLVTKSIIGPLVLRSVLAIAIPSLIVYSSIQVFALDDPAAQLLIFQAIYPAALIMVAFFYCCRLVVRLGRHVMQSIRDEAYLIGRRLHNVDGSVDH</sequence>
<evidence type="ECO:0000313" key="13">
    <source>
        <dbReference type="EMBL" id="KAG2174453.1"/>
    </source>
</evidence>
<dbReference type="PANTHER" id="PTHR13145:SF0">
    <property type="entry name" value="E3 UBIQUITIN-PROTEIN LIGASE MARCHF6"/>
    <property type="match status" value="1"/>
</dbReference>
<protein>
    <recommendedName>
        <fullName evidence="4">RING-type E3 ubiquitin transferase</fullName>
        <ecNumber evidence="4">2.3.2.27</ecNumber>
    </recommendedName>
</protein>
<feature type="region of interest" description="Disordered" evidence="10">
    <location>
        <begin position="227"/>
        <end position="265"/>
    </location>
</feature>
<evidence type="ECO:0000256" key="7">
    <source>
        <dbReference type="ARBA" id="ARBA00022786"/>
    </source>
</evidence>
<gene>
    <name evidence="13" type="ORF">INT44_006716</name>
</gene>
<feature type="transmembrane region" description="Helical" evidence="11">
    <location>
        <begin position="1174"/>
        <end position="1198"/>
    </location>
</feature>
<feature type="transmembrane region" description="Helical" evidence="11">
    <location>
        <begin position="954"/>
        <end position="977"/>
    </location>
</feature>
<feature type="transmembrane region" description="Helical" evidence="11">
    <location>
        <begin position="789"/>
        <end position="808"/>
    </location>
</feature>
<feature type="transmembrane region" description="Helical" evidence="11">
    <location>
        <begin position="752"/>
        <end position="777"/>
    </location>
</feature>
<keyword evidence="14" id="KW-1185">Reference proteome</keyword>
<accession>A0A8H7PIA0</accession>
<evidence type="ECO:0000256" key="8">
    <source>
        <dbReference type="ARBA" id="ARBA00022989"/>
    </source>
</evidence>
<dbReference type="GO" id="GO:0036503">
    <property type="term" value="P:ERAD pathway"/>
    <property type="evidence" value="ECO:0007669"/>
    <property type="project" value="TreeGrafter"/>
</dbReference>
<dbReference type="AlphaFoldDB" id="A0A8H7PIA0"/>